<dbReference type="Gene3D" id="2.40.50.1020">
    <property type="entry name" value="LytTr DNA-binding domain"/>
    <property type="match status" value="1"/>
</dbReference>
<feature type="domain" description="HTH LytTR-type" evidence="3">
    <location>
        <begin position="165"/>
        <end position="254"/>
    </location>
</feature>
<proteinExistence type="predicted"/>
<gene>
    <name evidence="4" type="ORF">CHR90_08180</name>
</gene>
<dbReference type="Proteomes" id="UP000216361">
    <property type="component" value="Unassembled WGS sequence"/>
</dbReference>
<evidence type="ECO:0000256" key="2">
    <source>
        <dbReference type="SAM" id="Phobius"/>
    </source>
</evidence>
<feature type="transmembrane region" description="Helical" evidence="2">
    <location>
        <begin position="71"/>
        <end position="92"/>
    </location>
</feature>
<feature type="transmembrane region" description="Helical" evidence="2">
    <location>
        <begin position="112"/>
        <end position="130"/>
    </location>
</feature>
<name>A0A255XR58_9PROT</name>
<protein>
    <recommendedName>
        <fullName evidence="3">HTH LytTR-type domain-containing protein</fullName>
    </recommendedName>
</protein>
<evidence type="ECO:0000256" key="1">
    <source>
        <dbReference type="SAM" id="MobiDB-lite"/>
    </source>
</evidence>
<evidence type="ECO:0000313" key="5">
    <source>
        <dbReference type="Proteomes" id="UP000216361"/>
    </source>
</evidence>
<comment type="caution">
    <text evidence="4">The sequence shown here is derived from an EMBL/GenBank/DDBJ whole genome shotgun (WGS) entry which is preliminary data.</text>
</comment>
<feature type="region of interest" description="Disordered" evidence="1">
    <location>
        <begin position="256"/>
        <end position="287"/>
    </location>
</feature>
<dbReference type="EMBL" id="NOXS01000031">
    <property type="protein sequence ID" value="OYQ19392.1"/>
    <property type="molecule type" value="Genomic_DNA"/>
</dbReference>
<evidence type="ECO:0000313" key="4">
    <source>
        <dbReference type="EMBL" id="OYQ19392.1"/>
    </source>
</evidence>
<keyword evidence="2" id="KW-1133">Transmembrane helix</keyword>
<dbReference type="OrthoDB" id="7028951at2"/>
<feature type="transmembrane region" description="Helical" evidence="2">
    <location>
        <begin position="12"/>
        <end position="33"/>
    </location>
</feature>
<dbReference type="PROSITE" id="PS50930">
    <property type="entry name" value="HTH_LYTTR"/>
    <property type="match status" value="1"/>
</dbReference>
<dbReference type="RefSeq" id="WP_094408497.1">
    <property type="nucleotide sequence ID" value="NZ_BMJZ01000004.1"/>
</dbReference>
<dbReference type="SMART" id="SM00850">
    <property type="entry name" value="LytTR"/>
    <property type="match status" value="1"/>
</dbReference>
<organism evidence="4 5">
    <name type="scientific">Elstera cyanobacteriorum</name>
    <dbReference type="NCBI Taxonomy" id="2022747"/>
    <lineage>
        <taxon>Bacteria</taxon>
        <taxon>Pseudomonadati</taxon>
        <taxon>Pseudomonadota</taxon>
        <taxon>Alphaproteobacteria</taxon>
        <taxon>Rhodospirillales</taxon>
        <taxon>Rhodospirillaceae</taxon>
        <taxon>Elstera</taxon>
    </lineage>
</organism>
<feature type="transmembrane region" description="Helical" evidence="2">
    <location>
        <begin position="39"/>
        <end position="59"/>
    </location>
</feature>
<accession>A0A255XR58</accession>
<keyword evidence="2" id="KW-0812">Transmembrane</keyword>
<feature type="compositionally biased region" description="Polar residues" evidence="1">
    <location>
        <begin position="277"/>
        <end position="287"/>
    </location>
</feature>
<dbReference type="Pfam" id="PF04397">
    <property type="entry name" value="LytTR"/>
    <property type="match status" value="1"/>
</dbReference>
<evidence type="ECO:0000259" key="3">
    <source>
        <dbReference type="PROSITE" id="PS50930"/>
    </source>
</evidence>
<sequence>MDLTPGKLRGLFGGALGVGLFLAVLGPFGSYAAPLLDRLIFWVATVLLGTGLSVLAALLLPARWRQASLPLYVLGATLVLSPVQTLGVRLLLPLIAPPDLVARFSFWDSLPQAMLLMAVGTAASILFVRFPRPQAPESAAPISPLPPLPPVAAPFFDRLPPALGRDLLCLEMEDHYLRVHTTLGNSLILLRLRDAVAELRSVPGAQVHKSWWVARAAVTGAERGKSGWELVLTDGRRVPVGRSFRAALAADGWLPQGRTVEENSHAPGVAEPPKTPSAASETTRPAS</sequence>
<dbReference type="AlphaFoldDB" id="A0A255XR58"/>
<dbReference type="InterPro" id="IPR007492">
    <property type="entry name" value="LytTR_DNA-bd_dom"/>
</dbReference>
<dbReference type="GO" id="GO:0003677">
    <property type="term" value="F:DNA binding"/>
    <property type="evidence" value="ECO:0007669"/>
    <property type="project" value="InterPro"/>
</dbReference>
<keyword evidence="2" id="KW-0472">Membrane</keyword>
<reference evidence="4 5" key="1">
    <citation type="submission" date="2017-07" db="EMBL/GenBank/DDBJ databases">
        <title>Elstera cyanobacteriorum sp. nov., a novel bacterium isolated from cyanobacterial aggregates in a eutrophic lake.</title>
        <authorList>
            <person name="Cai H."/>
        </authorList>
    </citation>
    <scope>NUCLEOTIDE SEQUENCE [LARGE SCALE GENOMIC DNA]</scope>
    <source>
        <strain evidence="4 5">TH019</strain>
    </source>
</reference>
<keyword evidence="5" id="KW-1185">Reference proteome</keyword>